<name>A0A2Z3JJE8_9DEIO</name>
<dbReference type="EMBL" id="CP029494">
    <property type="protein sequence ID" value="AWN22068.1"/>
    <property type="molecule type" value="Genomic_DNA"/>
</dbReference>
<dbReference type="SUPFAM" id="SSF81585">
    <property type="entry name" value="PsbU/PolX domain-like"/>
    <property type="match status" value="1"/>
</dbReference>
<dbReference type="RefSeq" id="WP_109824814.1">
    <property type="nucleotide sequence ID" value="NZ_CP029494.1"/>
</dbReference>
<accession>A0A2Z3JJE8</accession>
<dbReference type="KEGG" id="dez:DKM44_01455"/>
<dbReference type="Gene3D" id="1.10.150.320">
    <property type="entry name" value="Photosystem II 12 kDa extrinsic protein"/>
    <property type="match status" value="1"/>
</dbReference>
<dbReference type="PANTHER" id="PTHR21180:SF32">
    <property type="entry name" value="ENDONUCLEASE_EXONUCLEASE_PHOSPHATASE FAMILY DOMAIN-CONTAINING PROTEIN 1"/>
    <property type="match status" value="1"/>
</dbReference>
<dbReference type="PANTHER" id="PTHR21180">
    <property type="entry name" value="ENDONUCLEASE/EXONUCLEASE/PHOSPHATASE FAMILY DOMAIN-CONTAINING PROTEIN 1"/>
    <property type="match status" value="1"/>
</dbReference>
<proteinExistence type="predicted"/>
<dbReference type="Proteomes" id="UP000245368">
    <property type="component" value="Chromosome"/>
</dbReference>
<dbReference type="AlphaFoldDB" id="A0A2Z3JJE8"/>
<evidence type="ECO:0000313" key="1">
    <source>
        <dbReference type="EMBL" id="AWN22068.1"/>
    </source>
</evidence>
<dbReference type="OrthoDB" id="9790239at2"/>
<keyword evidence="2" id="KW-1185">Reference proteome</keyword>
<dbReference type="Pfam" id="PF12836">
    <property type="entry name" value="HHH_3"/>
    <property type="match status" value="1"/>
</dbReference>
<sequence length="128" mass="13311">MLDAPPSERLAAALLSVLALLCGGWALWPAVHPAPLHPLISRTGLPAPEQPPEAAPVYPTTASIRPLISGRLDLNTASQAQLEALPGIGPAMAARLIAARPYHTLADLDAVRGVGPVLLGKLTPLVRF</sequence>
<evidence type="ECO:0000313" key="2">
    <source>
        <dbReference type="Proteomes" id="UP000245368"/>
    </source>
</evidence>
<gene>
    <name evidence="1" type="ORF">DKM44_01455</name>
</gene>
<reference evidence="1 2" key="1">
    <citation type="submission" date="2018-05" db="EMBL/GenBank/DDBJ databases">
        <title>Complete Genome Sequence of Deinococcus sp. strain 17bor-2.</title>
        <authorList>
            <person name="Srinivasan S."/>
        </authorList>
    </citation>
    <scope>NUCLEOTIDE SEQUENCE [LARGE SCALE GENOMIC DNA]</scope>
    <source>
        <strain evidence="1 2">17bor-2</strain>
    </source>
</reference>
<dbReference type="GO" id="GO:0015628">
    <property type="term" value="P:protein secretion by the type II secretion system"/>
    <property type="evidence" value="ECO:0007669"/>
    <property type="project" value="TreeGrafter"/>
</dbReference>
<protein>
    <submittedName>
        <fullName evidence="1">Competence protein ComEA</fullName>
    </submittedName>
</protein>
<organism evidence="1 2">
    <name type="scientific">Deinococcus irradiatisoli</name>
    <dbReference type="NCBI Taxonomy" id="2202254"/>
    <lineage>
        <taxon>Bacteria</taxon>
        <taxon>Thermotogati</taxon>
        <taxon>Deinococcota</taxon>
        <taxon>Deinococci</taxon>
        <taxon>Deinococcales</taxon>
        <taxon>Deinococcaceae</taxon>
        <taxon>Deinococcus</taxon>
    </lineage>
</organism>
<dbReference type="GO" id="GO:0015627">
    <property type="term" value="C:type II protein secretion system complex"/>
    <property type="evidence" value="ECO:0007669"/>
    <property type="project" value="TreeGrafter"/>
</dbReference>
<dbReference type="InterPro" id="IPR051675">
    <property type="entry name" value="Endo/Exo/Phosphatase_dom_1"/>
</dbReference>